<feature type="domain" description="Histidine kinase/HSP90-like ATPase" evidence="10">
    <location>
        <begin position="722"/>
        <end position="884"/>
    </location>
</feature>
<comment type="subcellular location">
    <subcellularLocation>
        <location evidence="8">Mitochondrion matrix</location>
    </subcellularLocation>
</comment>
<dbReference type="EMBL" id="CAUJNA010001935">
    <property type="protein sequence ID" value="CAJ1389758.1"/>
    <property type="molecule type" value="Genomic_DNA"/>
</dbReference>
<gene>
    <name evidence="11" type="ORF">EVOR1521_LOCUS15316</name>
</gene>
<evidence type="ECO:0000256" key="9">
    <source>
        <dbReference type="SAM" id="MobiDB-lite"/>
    </source>
</evidence>
<feature type="region of interest" description="Disordered" evidence="9">
    <location>
        <begin position="1"/>
        <end position="36"/>
    </location>
</feature>
<dbReference type="Pfam" id="PF02518">
    <property type="entry name" value="HATPase_c"/>
    <property type="match status" value="1"/>
</dbReference>
<dbReference type="GO" id="GO:0005524">
    <property type="term" value="F:ATP binding"/>
    <property type="evidence" value="ECO:0007669"/>
    <property type="project" value="UniProtKB-UniRule"/>
</dbReference>
<evidence type="ECO:0000313" key="12">
    <source>
        <dbReference type="Proteomes" id="UP001178507"/>
    </source>
</evidence>
<evidence type="ECO:0000256" key="1">
    <source>
        <dbReference type="ARBA" id="ARBA00006155"/>
    </source>
</evidence>
<dbReference type="SUPFAM" id="SSF55874">
    <property type="entry name" value="ATPase domain of HSP90 chaperone/DNA topoisomerase II/histidine kinase"/>
    <property type="match status" value="2"/>
</dbReference>
<sequence>MGCASDAETDRASDSSSSSSSASESESGRDSESEAEMLEGASRLPGFFVVNTLSMRAHGCVIGPGGQLGRACAPCHEMDGVQLRWHAPASSPVTMSLVRHVCSPCAEALWLLPRRYAGSGFLHFLLVSKLRLAEEAEWKVLPITAKFRKLWKECQALQAVGSPAVPSQPAVESPAAPNQRALALPEENGEAQPSLTNTQDPLAVGIPGLQPANKLSVLDRDRMRKEPEKRLPSALQPRGDLLDIVAAAAGVQQEVPAGVTVWQLANWVLFERQAERVREEEQGYSLFSASGSFENLSLGHNLTWIGWRLQVSGFTAVLPEDCSSHFLARAEKTERAALSRWKLHSVANCVVQDKAAPALVHPRLTSDRVNAVSTQAAQYACASRKHCFAQLPRALEISNLAGLWGKAIEDGAPTPKTSTRCSEVAPGAVPVSKPAGHAQLGLTRPAGTYAAKHGYRATHQLATNGPPAAMALARSLARCSAKSFSSLAARFRPALPGSGRSNVALSEGRFSQLLEAEITTMSMQEARSLSLKDMMELATVPETLADILHEELPVRYARRISMLESLPEWRGNPSIRHVRDMYIKSFKELRMADQLRDSELRQCLAKIKNRHSRTNLLVQGFKEYLQQKKLSEPQINEWLNEFFTLRISTSLLISQFEELAGHAISSEADASFNPYQSFINTQCDPLKIAQHAADVIQKLCEQWYGRAPKIIVTDAGAVPFTFVPRYMFYILSELLKNSVRATVEHSARGGKEMGPVTLVVCNSKGITSIRVSDEGGGIPVQSLAHVWSYLYTTAQPMDIPITREGVDAPTELQRLEMSMHVAHSLALPEETAREHRILLRSPLAGLGCGLPLSRLYAEYLGGRMKLQTMPRYGTDVFVYLNSVGNSGWAEHGNCLLSARSVSGAEMLKAI</sequence>
<evidence type="ECO:0000256" key="4">
    <source>
        <dbReference type="ARBA" id="ARBA00022777"/>
    </source>
</evidence>
<evidence type="ECO:0000313" key="11">
    <source>
        <dbReference type="EMBL" id="CAJ1389758.1"/>
    </source>
</evidence>
<dbReference type="Gene3D" id="1.20.140.20">
    <property type="entry name" value="Alpha-ketoacid/pyruvate dehydrogenase kinase, N-terminal domain"/>
    <property type="match status" value="1"/>
</dbReference>
<keyword evidence="2 8" id="KW-0808">Transferase</keyword>
<evidence type="ECO:0000256" key="7">
    <source>
        <dbReference type="ARBA" id="ARBA00048201"/>
    </source>
</evidence>
<dbReference type="InterPro" id="IPR039028">
    <property type="entry name" value="BCKD/PDK"/>
</dbReference>
<dbReference type="PANTHER" id="PTHR11947:SF3">
    <property type="entry name" value="[PYRUVATE DEHYDROGENASE (ACETYL-TRANSFERRING)] KINASE, MITOCHONDRIAL"/>
    <property type="match status" value="1"/>
</dbReference>
<keyword evidence="6 8" id="KW-0496">Mitochondrion</keyword>
<reference evidence="11" key="1">
    <citation type="submission" date="2023-08" db="EMBL/GenBank/DDBJ databases">
        <authorList>
            <person name="Chen Y."/>
            <person name="Shah S."/>
            <person name="Dougan E. K."/>
            <person name="Thang M."/>
            <person name="Chan C."/>
        </authorList>
    </citation>
    <scope>NUCLEOTIDE SEQUENCE</scope>
</reference>
<dbReference type="EC" id="2.7.11.-" evidence="8"/>
<dbReference type="Gene3D" id="3.30.565.10">
    <property type="entry name" value="Histidine kinase-like ATPase, C-terminal domain"/>
    <property type="match status" value="1"/>
</dbReference>
<keyword evidence="5 8" id="KW-0067">ATP-binding</keyword>
<evidence type="ECO:0000256" key="8">
    <source>
        <dbReference type="RuleBase" id="RU366032"/>
    </source>
</evidence>
<evidence type="ECO:0000256" key="5">
    <source>
        <dbReference type="ARBA" id="ARBA00022840"/>
    </source>
</evidence>
<comment type="catalytic activity">
    <reaction evidence="7">
        <text>L-seryl-[pyruvate dehydrogenase E1 alpha subunit] + ATP = O-phospho-L-seryl-[pyruvate dehydrogenase E1 alpha subunit] + ADP + H(+)</text>
        <dbReference type="Rhea" id="RHEA:23052"/>
        <dbReference type="Rhea" id="RHEA-COMP:13689"/>
        <dbReference type="Rhea" id="RHEA-COMP:13690"/>
        <dbReference type="ChEBI" id="CHEBI:15378"/>
        <dbReference type="ChEBI" id="CHEBI:29999"/>
        <dbReference type="ChEBI" id="CHEBI:30616"/>
        <dbReference type="ChEBI" id="CHEBI:83421"/>
        <dbReference type="ChEBI" id="CHEBI:456216"/>
        <dbReference type="EC" id="2.7.11.2"/>
    </reaction>
</comment>
<keyword evidence="3 8" id="KW-0547">Nucleotide-binding</keyword>
<protein>
    <recommendedName>
        <fullName evidence="8">Protein-serine/threonine kinase</fullName>
        <ecNumber evidence="8">2.7.11.-</ecNumber>
    </recommendedName>
</protein>
<dbReference type="GO" id="GO:0005759">
    <property type="term" value="C:mitochondrial matrix"/>
    <property type="evidence" value="ECO:0007669"/>
    <property type="project" value="UniProtKB-SubCell"/>
</dbReference>
<proteinExistence type="inferred from homology"/>
<comment type="similarity">
    <text evidence="1 8">Belongs to the PDK/BCKDK protein kinase family.</text>
</comment>
<dbReference type="SMART" id="SM00387">
    <property type="entry name" value="HATPase_c"/>
    <property type="match status" value="1"/>
</dbReference>
<dbReference type="InterPro" id="IPR036784">
    <property type="entry name" value="AK/P_DHK_N_sf"/>
</dbReference>
<name>A0AA36ILS1_9DINO</name>
<dbReference type="InterPro" id="IPR036890">
    <property type="entry name" value="HATPase_C_sf"/>
</dbReference>
<evidence type="ECO:0000256" key="2">
    <source>
        <dbReference type="ARBA" id="ARBA00022679"/>
    </source>
</evidence>
<dbReference type="SUPFAM" id="SSF69012">
    <property type="entry name" value="alpha-ketoacid dehydrogenase kinase, N-terminal domain"/>
    <property type="match status" value="1"/>
</dbReference>
<dbReference type="GO" id="GO:0004740">
    <property type="term" value="F:pyruvate dehydrogenase (acetyl-transferring) kinase activity"/>
    <property type="evidence" value="ECO:0007669"/>
    <property type="project" value="UniProtKB-EC"/>
</dbReference>
<keyword evidence="12" id="KW-1185">Reference proteome</keyword>
<dbReference type="InterPro" id="IPR003594">
    <property type="entry name" value="HATPase_dom"/>
</dbReference>
<accession>A0AA36ILS1</accession>
<organism evidence="11 12">
    <name type="scientific">Effrenium voratum</name>
    <dbReference type="NCBI Taxonomy" id="2562239"/>
    <lineage>
        <taxon>Eukaryota</taxon>
        <taxon>Sar</taxon>
        <taxon>Alveolata</taxon>
        <taxon>Dinophyceae</taxon>
        <taxon>Suessiales</taxon>
        <taxon>Symbiodiniaceae</taxon>
        <taxon>Effrenium</taxon>
    </lineage>
</organism>
<dbReference type="PANTHER" id="PTHR11947">
    <property type="entry name" value="PYRUVATE DEHYDROGENASE KINASE"/>
    <property type="match status" value="1"/>
</dbReference>
<feature type="compositionally biased region" description="Low complexity" evidence="9">
    <location>
        <begin position="14"/>
        <end position="25"/>
    </location>
</feature>
<dbReference type="AlphaFoldDB" id="A0AA36ILS1"/>
<evidence type="ECO:0000259" key="10">
    <source>
        <dbReference type="SMART" id="SM00387"/>
    </source>
</evidence>
<dbReference type="Pfam" id="PF10436">
    <property type="entry name" value="BCDHK_Adom3"/>
    <property type="match status" value="1"/>
</dbReference>
<evidence type="ECO:0000256" key="6">
    <source>
        <dbReference type="ARBA" id="ARBA00023128"/>
    </source>
</evidence>
<dbReference type="Proteomes" id="UP001178507">
    <property type="component" value="Unassembled WGS sequence"/>
</dbReference>
<keyword evidence="4 8" id="KW-0418">Kinase</keyword>
<dbReference type="InterPro" id="IPR018955">
    <property type="entry name" value="BCDHK/PDK_N"/>
</dbReference>
<dbReference type="GO" id="GO:0010906">
    <property type="term" value="P:regulation of glucose metabolic process"/>
    <property type="evidence" value="ECO:0007669"/>
    <property type="project" value="TreeGrafter"/>
</dbReference>
<evidence type="ECO:0000256" key="3">
    <source>
        <dbReference type="ARBA" id="ARBA00022741"/>
    </source>
</evidence>
<comment type="caution">
    <text evidence="11">The sequence shown here is derived from an EMBL/GenBank/DDBJ whole genome shotgun (WGS) entry which is preliminary data.</text>
</comment>